<dbReference type="AlphaFoldDB" id="A0A2W2BJ41"/>
<dbReference type="SUPFAM" id="SSF75304">
    <property type="entry name" value="Amidase signature (AS) enzymes"/>
    <property type="match status" value="1"/>
</dbReference>
<name>A0A2W2BJ41_9HYPH</name>
<accession>A0A2W2BJ41</accession>
<protein>
    <submittedName>
        <fullName evidence="2">Amidase</fullName>
        <ecNumber evidence="2">3.5.1.4</ecNumber>
    </submittedName>
</protein>
<dbReference type="InterPro" id="IPR036928">
    <property type="entry name" value="AS_sf"/>
</dbReference>
<evidence type="ECO:0000313" key="2">
    <source>
        <dbReference type="EMBL" id="PZF75907.1"/>
    </source>
</evidence>
<evidence type="ECO:0000259" key="1">
    <source>
        <dbReference type="Pfam" id="PF01425"/>
    </source>
</evidence>
<dbReference type="Pfam" id="PF01425">
    <property type="entry name" value="Amidase"/>
    <property type="match status" value="1"/>
</dbReference>
<dbReference type="InterPro" id="IPR023631">
    <property type="entry name" value="Amidase_dom"/>
</dbReference>
<dbReference type="EC" id="3.5.1.4" evidence="2"/>
<gene>
    <name evidence="2" type="ORF">DK847_14725</name>
</gene>
<feature type="domain" description="Amidase" evidence="1">
    <location>
        <begin position="40"/>
        <end position="433"/>
    </location>
</feature>
<sequence>MPTLAELSRQLADRAVTSRELVERSLGLIADPAGEGARTFTAVDAEGARAAADFVDSQRRRGREVSALAGIPFSSKDIFDLAGEVTTAGSRVLKNDPPARADAVAIARLKDKGMIVIGRTNMTEFAYSGVGLNPHYGTPRAPFDRATGRIPGGSSSGAAVSVADGMVALGIGTDTGGSCRVPASYCGIVGYKSSHGRVPLTGCNPLSSSFDTIGPLANSVACCATADAIMAGDWDGVVPARDIRGLRLAVLRDFVLDGLGPQVERDFARTLKRLEAAGAVLSDMSFPELREIPTINAKGGIVAAEALYNHRARMAARGGEYDPRVRFRIEAAEAISAADYLGYVARRREMIALFAGRFAGFDAVVLPTTLNVAPAIAELAEDKDYIRFNAMSLRNTYVGNFLNGCAISLPMQAPGEAPCGLMAMAPWGHDRDLFGVAGALERVLKAG</sequence>
<dbReference type="NCBIfam" id="NF005460">
    <property type="entry name" value="PRK07056.1"/>
    <property type="match status" value="1"/>
</dbReference>
<dbReference type="InterPro" id="IPR000120">
    <property type="entry name" value="Amidase"/>
</dbReference>
<dbReference type="GO" id="GO:0004040">
    <property type="term" value="F:amidase activity"/>
    <property type="evidence" value="ECO:0007669"/>
    <property type="project" value="UniProtKB-EC"/>
</dbReference>
<dbReference type="Proteomes" id="UP000248795">
    <property type="component" value="Unassembled WGS sequence"/>
</dbReference>
<comment type="caution">
    <text evidence="2">The sequence shown here is derived from an EMBL/GenBank/DDBJ whole genome shotgun (WGS) entry which is preliminary data.</text>
</comment>
<dbReference type="Gene3D" id="3.90.1300.10">
    <property type="entry name" value="Amidase signature (AS) domain"/>
    <property type="match status" value="1"/>
</dbReference>
<dbReference type="PANTHER" id="PTHR11895">
    <property type="entry name" value="TRANSAMIDASE"/>
    <property type="match status" value="1"/>
</dbReference>
<keyword evidence="3" id="KW-1185">Reference proteome</keyword>
<organism evidence="2 3">
    <name type="scientific">Aestuariivirga litoralis</name>
    <dbReference type="NCBI Taxonomy" id="2650924"/>
    <lineage>
        <taxon>Bacteria</taxon>
        <taxon>Pseudomonadati</taxon>
        <taxon>Pseudomonadota</taxon>
        <taxon>Alphaproteobacteria</taxon>
        <taxon>Hyphomicrobiales</taxon>
        <taxon>Aestuariivirgaceae</taxon>
        <taxon>Aestuariivirga</taxon>
    </lineage>
</organism>
<dbReference type="EMBL" id="QKVK01000007">
    <property type="protein sequence ID" value="PZF75907.1"/>
    <property type="molecule type" value="Genomic_DNA"/>
</dbReference>
<dbReference type="PANTHER" id="PTHR11895:SF176">
    <property type="entry name" value="AMIDASE AMID-RELATED"/>
    <property type="match status" value="1"/>
</dbReference>
<dbReference type="RefSeq" id="WP_111199291.1">
    <property type="nucleotide sequence ID" value="NZ_QKVK01000007.1"/>
</dbReference>
<evidence type="ECO:0000313" key="3">
    <source>
        <dbReference type="Proteomes" id="UP000248795"/>
    </source>
</evidence>
<keyword evidence="2" id="KW-0378">Hydrolase</keyword>
<reference evidence="3" key="1">
    <citation type="submission" date="2018-06" db="EMBL/GenBank/DDBJ databases">
        <title>Aestuariibacter litoralis strain KCTC 52945T.</title>
        <authorList>
            <person name="Li X."/>
            <person name="Salam N."/>
            <person name="Li J.-L."/>
            <person name="Chen Y.-M."/>
            <person name="Yang Z.-W."/>
            <person name="Zhang L.-Y."/>
            <person name="Han M.-X."/>
            <person name="Xiao M."/>
            <person name="Li W.-J."/>
        </authorList>
    </citation>
    <scope>NUCLEOTIDE SEQUENCE [LARGE SCALE GENOMIC DNA]</scope>
    <source>
        <strain evidence="3">KCTC 52945</strain>
    </source>
</reference>
<proteinExistence type="predicted"/>